<dbReference type="Proteomes" id="UP001107558">
    <property type="component" value="Chromosome 2"/>
</dbReference>
<protein>
    <recommendedName>
        <fullName evidence="3">DDE-1 domain-containing protein</fullName>
    </recommendedName>
</protein>
<evidence type="ECO:0000313" key="2">
    <source>
        <dbReference type="Proteomes" id="UP001107558"/>
    </source>
</evidence>
<gene>
    <name evidence="1" type="ORF">PVAND_004334</name>
</gene>
<name>A0A9J6BWU0_POLVA</name>
<sequence>MSRNPKITFRKPEPLGKAAAVVCEEDVDRFFYYFRNWLEKNDLLHLLNRPEAFMNLDETGFDLNAAPNKVLAKRGAKTVNTVHSAKVAYASGQAGTDFLFCKSEDGWTTQSTFFEYVKKLDQDLTNKNRSDQLLFFVMVISLTSTMNSSNGAKRDKIIVVIFFPNCTHILQMCDVAILDLQSKHSNETSNDARNYKKCFRATGVFPLDPGNIHRDRFLGTKCNLPSNIQTLIINKNINDDDVSNMFYEEEISASSNQPTTSDLNILSSASEQYQTQHLIEPFSCHYYNEVSSVQSPPHIQSSQFNFKEFISYLNVLK</sequence>
<evidence type="ECO:0008006" key="3">
    <source>
        <dbReference type="Google" id="ProtNLM"/>
    </source>
</evidence>
<keyword evidence="2" id="KW-1185">Reference proteome</keyword>
<dbReference type="AlphaFoldDB" id="A0A9J6BWU0"/>
<accession>A0A9J6BWU0</accession>
<evidence type="ECO:0000313" key="1">
    <source>
        <dbReference type="EMBL" id="KAG5674359.1"/>
    </source>
</evidence>
<proteinExistence type="predicted"/>
<dbReference type="OrthoDB" id="7763547at2759"/>
<comment type="caution">
    <text evidence="1">The sequence shown here is derived from an EMBL/GenBank/DDBJ whole genome shotgun (WGS) entry which is preliminary data.</text>
</comment>
<reference evidence="1" key="1">
    <citation type="submission" date="2021-03" db="EMBL/GenBank/DDBJ databases">
        <title>Chromosome level genome of the anhydrobiotic midge Polypedilum vanderplanki.</title>
        <authorList>
            <person name="Yoshida Y."/>
            <person name="Kikawada T."/>
            <person name="Gusev O."/>
        </authorList>
    </citation>
    <scope>NUCLEOTIDE SEQUENCE</scope>
    <source>
        <strain evidence="1">NIAS01</strain>
        <tissue evidence="1">Whole body or cell culture</tissue>
    </source>
</reference>
<organism evidence="1 2">
    <name type="scientific">Polypedilum vanderplanki</name>
    <name type="common">Sleeping chironomid midge</name>
    <dbReference type="NCBI Taxonomy" id="319348"/>
    <lineage>
        <taxon>Eukaryota</taxon>
        <taxon>Metazoa</taxon>
        <taxon>Ecdysozoa</taxon>
        <taxon>Arthropoda</taxon>
        <taxon>Hexapoda</taxon>
        <taxon>Insecta</taxon>
        <taxon>Pterygota</taxon>
        <taxon>Neoptera</taxon>
        <taxon>Endopterygota</taxon>
        <taxon>Diptera</taxon>
        <taxon>Nematocera</taxon>
        <taxon>Chironomoidea</taxon>
        <taxon>Chironomidae</taxon>
        <taxon>Chironominae</taxon>
        <taxon>Polypedilum</taxon>
        <taxon>Polypedilum</taxon>
    </lineage>
</organism>
<dbReference type="EMBL" id="JADBJN010000002">
    <property type="protein sequence ID" value="KAG5674359.1"/>
    <property type="molecule type" value="Genomic_DNA"/>
</dbReference>